<evidence type="ECO:0000313" key="1">
    <source>
        <dbReference type="EMBL" id="AUO18793.1"/>
    </source>
</evidence>
<evidence type="ECO:0000313" key="2">
    <source>
        <dbReference type="Proteomes" id="UP000235589"/>
    </source>
</evidence>
<dbReference type="AlphaFoldDB" id="A0A2K9P0K1"/>
<reference evidence="1 2" key="1">
    <citation type="submission" date="2017-04" db="EMBL/GenBank/DDBJ databases">
        <title>Monoglobus pectinilyticus 14 draft genome.</title>
        <authorList>
            <person name="Kim C."/>
            <person name="Rosendale D.I."/>
            <person name="Kelly W.J."/>
            <person name="Tannock G.W."/>
            <person name="Patchett M.L."/>
            <person name="Jordens J.Z."/>
        </authorList>
    </citation>
    <scope>NUCLEOTIDE SEQUENCE [LARGE SCALE GENOMIC DNA]</scope>
    <source>
        <strain evidence="1 2">14</strain>
    </source>
</reference>
<dbReference type="EMBL" id="CP020991">
    <property type="protein sequence ID" value="AUO18793.1"/>
    <property type="molecule type" value="Genomic_DNA"/>
</dbReference>
<keyword evidence="2" id="KW-1185">Reference proteome</keyword>
<sequence>MSCKNEFTRQRAASCGCNNAETAAEPVSVPGTVQDTESENSECKRRRSEEFSEPVCVSVDKVYDACRERTCVVDERVYFTECGQEIIESAINVKLKKAEIIWVYTDTEPVLYSSGYYSVDIKYFIDVTIEAFSDVCAPTEVHGLVTYDKRVMLYGSEGQTKSFESTIDPGDCMEHIWKSNNMPKITVEVVNPIALSARLVDDSCCCCDTNVSIPTNICSCYGEDLVIANNIKKVLVSLGLFTIVRIERKVQLLIDAVDFCIPEKTCVGATPQDPCDLFDNVRFPIDEFFPPTKTNDFTSSNCGKNDRGCGCGCRCGN</sequence>
<name>A0A2K9P0K1_9FIRM</name>
<dbReference type="RefSeq" id="WP_102365045.1">
    <property type="nucleotide sequence ID" value="NZ_CP020991.1"/>
</dbReference>
<dbReference type="GeneID" id="98062038"/>
<dbReference type="KEGG" id="mpec:B9O19_00610"/>
<dbReference type="OrthoDB" id="1733421at2"/>
<dbReference type="Proteomes" id="UP000235589">
    <property type="component" value="Chromosome"/>
</dbReference>
<protein>
    <submittedName>
        <fullName evidence="1">Uncharacterized protein</fullName>
    </submittedName>
</protein>
<organism evidence="1 2">
    <name type="scientific">Monoglobus pectinilyticus</name>
    <dbReference type="NCBI Taxonomy" id="1981510"/>
    <lineage>
        <taxon>Bacteria</taxon>
        <taxon>Bacillati</taxon>
        <taxon>Bacillota</taxon>
        <taxon>Clostridia</taxon>
        <taxon>Monoglobales</taxon>
        <taxon>Monoglobaceae</taxon>
        <taxon>Monoglobus</taxon>
    </lineage>
</organism>
<gene>
    <name evidence="1" type="ORF">B9O19_00610</name>
</gene>
<proteinExistence type="predicted"/>
<accession>A0A2K9P0K1</accession>